<dbReference type="Gene3D" id="3.40.50.1820">
    <property type="entry name" value="alpha/beta hydrolase"/>
    <property type="match status" value="1"/>
</dbReference>
<keyword evidence="2" id="KW-0812">Transmembrane</keyword>
<name>A0A1Q9EF05_SYMMI</name>
<gene>
    <name evidence="3" type="primary">plh1</name>
    <name evidence="3" type="ORF">AK812_SmicGene10760</name>
</gene>
<keyword evidence="3" id="KW-0012">Acyltransferase</keyword>
<dbReference type="InterPro" id="IPR029058">
    <property type="entry name" value="AB_hydrolase_fold"/>
</dbReference>
<feature type="transmembrane region" description="Helical" evidence="2">
    <location>
        <begin position="98"/>
        <end position="118"/>
    </location>
</feature>
<keyword evidence="2" id="KW-0472">Membrane</keyword>
<comment type="caution">
    <text evidence="3">The sequence shown here is derived from an EMBL/GenBank/DDBJ whole genome shotgun (WGS) entry which is preliminary data.</text>
</comment>
<dbReference type="InterPro" id="IPR003386">
    <property type="entry name" value="LACT/PDAT_acylTrfase"/>
</dbReference>
<keyword evidence="3" id="KW-0808">Transferase</keyword>
<feature type="compositionally biased region" description="Basic and acidic residues" evidence="1">
    <location>
        <begin position="41"/>
        <end position="55"/>
    </location>
</feature>
<sequence>MLHVEHDHQKTCKSPAQFNSAVKRCLLHTVRRAPRARVMADHEKEGIRLRGERSAGSRSTRQKSQDALGADADRAERGFLSNLVVSAYLRRPLLSISLSYPAIFALGFGCSLSYYGYLRPEQLPDPLRERARVASNTFFRAFDEMMSSDTVDSLLRTTSRMKEVLDLQALSNATLGFTDIVKNRTSLGVKDYLPDWQVPAISQVLGKSERVGIRMAREGKVAKHPVIMVPGIITTGLELWDGEDCIKNYFRQRIWGTTTMLQAMVRDPDCWVRHMSLNTTTGLDPLQQPHFNRTIRVRPSQGFESADFFIGGYWLWGLMIESLADVGYDQNSMYMASYDWRLSFEDMERRDWYFTKLMQQIETLVKMNREKAAIVAHSMGGNLFHYFMQWVTHNVHPNWVHNHVHSVILISSPLLGLPKAYFSLLTGDNRDFATMGTFSAVVNHYFGSKTRRSLWRSCSSLSMIMPIGGNAVWGQQVTGMPLVQAQGKNLTVEEAYDLLASARHVPRDLQRIEAWLLQGIRASTPIEARAEHQRKDTTWGNALATVLPFAPQMKMYALYGVGVSTEYTGALEASGDDVQRPKYGIDREAHAPNAGFLLGDGDYSCPVLSLGFMCTKGWRNEARNPARIPCTVREYKDKPGPKGVMSGSLRGGPSSGDHVDILGNEELLEDLISLVVGGRLGTRVVSDLAETAARWNDG</sequence>
<feature type="region of interest" description="Disordered" evidence="1">
    <location>
        <begin position="41"/>
        <end position="70"/>
    </location>
</feature>
<protein>
    <submittedName>
        <fullName evidence="3">Phospholipid:diacylglycerol acyltransferase</fullName>
    </submittedName>
</protein>
<dbReference type="GO" id="GO:0006629">
    <property type="term" value="P:lipid metabolic process"/>
    <property type="evidence" value="ECO:0007669"/>
    <property type="project" value="InterPro"/>
</dbReference>
<dbReference type="OMA" id="FYFLKWV"/>
<evidence type="ECO:0000256" key="1">
    <source>
        <dbReference type="SAM" id="MobiDB-lite"/>
    </source>
</evidence>
<dbReference type="OrthoDB" id="190846at2759"/>
<evidence type="ECO:0000313" key="4">
    <source>
        <dbReference type="Proteomes" id="UP000186817"/>
    </source>
</evidence>
<dbReference type="EMBL" id="LSRX01000170">
    <property type="protein sequence ID" value="OLQ05978.1"/>
    <property type="molecule type" value="Genomic_DNA"/>
</dbReference>
<organism evidence="3 4">
    <name type="scientific">Symbiodinium microadriaticum</name>
    <name type="common">Dinoflagellate</name>
    <name type="synonym">Zooxanthella microadriatica</name>
    <dbReference type="NCBI Taxonomy" id="2951"/>
    <lineage>
        <taxon>Eukaryota</taxon>
        <taxon>Sar</taxon>
        <taxon>Alveolata</taxon>
        <taxon>Dinophyceae</taxon>
        <taxon>Suessiales</taxon>
        <taxon>Symbiodiniaceae</taxon>
        <taxon>Symbiodinium</taxon>
    </lineage>
</organism>
<evidence type="ECO:0000256" key="2">
    <source>
        <dbReference type="SAM" id="Phobius"/>
    </source>
</evidence>
<keyword evidence="2" id="KW-1133">Transmembrane helix</keyword>
<keyword evidence="4" id="KW-1185">Reference proteome</keyword>
<dbReference type="PANTHER" id="PTHR11440">
    <property type="entry name" value="LECITHIN-CHOLESTEROL ACYLTRANSFERASE-RELATED"/>
    <property type="match status" value="1"/>
</dbReference>
<proteinExistence type="predicted"/>
<dbReference type="AlphaFoldDB" id="A0A1Q9EF05"/>
<reference evidence="3 4" key="1">
    <citation type="submission" date="2016-02" db="EMBL/GenBank/DDBJ databases">
        <title>Genome analysis of coral dinoflagellate symbionts highlights evolutionary adaptations to a symbiotic lifestyle.</title>
        <authorList>
            <person name="Aranda M."/>
            <person name="Li Y."/>
            <person name="Liew Y.J."/>
            <person name="Baumgarten S."/>
            <person name="Simakov O."/>
            <person name="Wilson M."/>
            <person name="Piel J."/>
            <person name="Ashoor H."/>
            <person name="Bougouffa S."/>
            <person name="Bajic V.B."/>
            <person name="Ryu T."/>
            <person name="Ravasi T."/>
            <person name="Bayer T."/>
            <person name="Micklem G."/>
            <person name="Kim H."/>
            <person name="Bhak J."/>
            <person name="Lajeunesse T.C."/>
            <person name="Voolstra C.R."/>
        </authorList>
    </citation>
    <scope>NUCLEOTIDE SEQUENCE [LARGE SCALE GENOMIC DNA]</scope>
    <source>
        <strain evidence="3 4">CCMP2467</strain>
    </source>
</reference>
<dbReference type="GO" id="GO:0008374">
    <property type="term" value="F:O-acyltransferase activity"/>
    <property type="evidence" value="ECO:0007669"/>
    <property type="project" value="InterPro"/>
</dbReference>
<evidence type="ECO:0000313" key="3">
    <source>
        <dbReference type="EMBL" id="OLQ05978.1"/>
    </source>
</evidence>
<dbReference type="Proteomes" id="UP000186817">
    <property type="component" value="Unassembled WGS sequence"/>
</dbReference>
<dbReference type="Pfam" id="PF02450">
    <property type="entry name" value="LCAT"/>
    <property type="match status" value="1"/>
</dbReference>
<accession>A0A1Q9EF05</accession>
<dbReference type="SUPFAM" id="SSF53474">
    <property type="entry name" value="alpha/beta-Hydrolases"/>
    <property type="match status" value="1"/>
</dbReference>